<feature type="region of interest" description="Disordered" evidence="13">
    <location>
        <begin position="1719"/>
        <end position="1744"/>
    </location>
</feature>
<dbReference type="Pfam" id="PF00069">
    <property type="entry name" value="Pkinase"/>
    <property type="match status" value="1"/>
</dbReference>
<dbReference type="InterPro" id="IPR013694">
    <property type="entry name" value="VIT"/>
</dbReference>
<feature type="region of interest" description="Disordered" evidence="13">
    <location>
        <begin position="848"/>
        <end position="883"/>
    </location>
</feature>
<dbReference type="EC" id="2.7.11.1" evidence="3"/>
<feature type="compositionally biased region" description="Low complexity" evidence="13">
    <location>
        <begin position="1865"/>
        <end position="1876"/>
    </location>
</feature>
<evidence type="ECO:0000259" key="16">
    <source>
        <dbReference type="PROSITE" id="PS51468"/>
    </source>
</evidence>
<feature type="region of interest" description="Disordered" evidence="13">
    <location>
        <begin position="631"/>
        <end position="688"/>
    </location>
</feature>
<feature type="region of interest" description="Disordered" evidence="13">
    <location>
        <begin position="1571"/>
        <end position="1608"/>
    </location>
</feature>
<sequence length="3894" mass="428229">MENLAGSNSEPQPVGSTVPSKKTGIYENGHEHPSHTDPSGASHRGASDPTTYPLLDYRGLVRQRFIRRSLWFSESEDQELEVSECDTTSSPVKSAHIVVQRSFDVESLVGQGEGVNENLSKEPETSEAEEKHDAEPSETSKSAEKAGSDENEEEAEMKAVSTSPSGRFLKFDIELGRGSFKTVYKGLDTETWVEVAWCELQDRKLSKVERQRFKEEAEMLKGLQHPNIVRFYDFWESPLKGKKCIVLVTELMTSGTLKTYLKRFKVMKPKVLRSWCRQILKGLHFLHTRTPPIIHRDLKCDNIFITGPTGSVKIGDLGLATLKRASFAKSVIGTPEFMAPEMYEEHYDEAVDVYAFGMCMLEMATSEYPYSECQNAAQIYRKVTSGVKPASFSKVAMPEIKEIIGECICHRWEERYSIKDLLNHAFFAEDTGVRVELAEEDDGKKSSIALRLWVEDQKKLKGKYKDSGAIEFTFDLETEVPETVAQEMVESGFFLEIDVKIVGKSIRDRVSLIKWRRQRIVSGHNGKTEESSTKTETQNLLQVPSTGPPLRGPPSLPSETEELQTEAVSLVCSAPTSAATATPDSSAGSTMITGASGNQDSTSQQSLSESISTAQRILSPPAQVLVQLPQGTQQPSTAHPPLGTQQQPALQMHQGVPQQTIGQLLHGAQQQPSPQQPQGAQQQPGGPLHQITQAQAHGLVPQAPQQQPTIQLHQQYQQSAHQLHQGAFQQSSVHLHQSSYQPSPRRTELHDLLKQLRHQTYSCPKPEASSRNEINQSPSTSDFTRSFTNDYQAPNNVSKDIGASKYSSQQVKMNSQSQTMSFSRRNSDAHPHYCQACMAMLLAVRSGGRGSLGHASSQSSSHIHQNMPPVSSLKPSLSPHLANPDSSSPIYMTPQSSYISTLPAKQVSVLENISSSIPVQVTPPSPVHKSHSPAQIPVTTLPNNMPPLNHTISPVYISIPSPVYTSPRHMSLSSPVNSTCPLKSSSPVSPISFIGPHSHSLGDSSDLSHLDRCLHHIINRRTSSPVLTDKAQPGDGHSDACVNRFHVPQFQSLSSLCVPLSHLEQGSFSVQDSEVGPDLVPSTQLVPSKTVSAPATPVPHARPQSIHASALVTQQNQKTVPLAQEFRLYFHPEAFQPQTLSSLQPIVQASSDAQFIPQHLLQAASSMISTTTLPPQPQLNVQTPLLQPLQIATQFPSTYPLLPEGGTSAETEPIPFSSISYSSSYPTNAHPVSSPYYSPSPINAPPTLSMQNVPCILGAGTPVTTPLNVPTPIPLLAMALSPPMLPPEQHLQQMYSPVPPPEGAMLQPQPQPTHPLLPLPNPASLPQQDPSISEHFTEEYPRHEELQILAPSHTILSQIQSPPQDRQSETKFTIVQALPETMQPPLQPAGIQTGYAVPESTGMPSTTQQIADTALMPIPSAPEPSPFQPNTEAPVSIPLHSFVCDNLSQDASGKEMSDSYEGPTGGGKGDGKPRKHHRKSARTRSRQEKINKPKLSMLNVSNTGDKMVECQLETHNHKMVTFKFDLDGDAPEEIATYMVENGFILPIEKEIFIDQLKDIVDKAEDILSEDMDGEKTSDLGKNHLQGQTPEDEGREGIKGQQPGAPQPVYQQNVLHTGKRWFIICPVEEAPSASQDASSDGGPSTQSPSTTTITDGTTTAQPGESASAHPPEPSTGSASASMDSEACGTAPPSGGSDPYGVWSPLSLTTTDPLSLAALSQAPPAPQAASMPAQSASHSEEEPNLGSIQVSVQQSQPYIDPQSSLFVDETQSGRLGSVSPMHTAQQMAEIACAVSMVEDVPCCPLVMPLSLEVSSGAQRSSSVMPPPSQDTTSAREQLHSITSSRVERAQQPVVLQQPVSTVSGTKAPSLPQSPAPSQHHFVPSESDGEGRSRGGFVDSTIKTLDEKLRNLLYQEYAPMYPSGSAAETPGSGTEYIQSPPGPECALGGSGTSTPSLMGEGRFRAGEQLPQIPERVDSLSALSDSAVGVPVSRRHAMPHSTSCSGSRSRYKMMPSATDILSGQGRKQRSLSSTASPAHPGGFLGECAMYEEPTVSATTVGRFSVVSTEDEVTRRKNTSRYSAPPDFYLDAPPPLTKRGSLPRTQTSVSADVTVHTRFMSSDSGAESSPAKMAPTTPSRHGRSERRGSDLMKRAVAFLRRSGRSSSVQSSDSPSRKGGVYGSYVSSDNDSEMEDSDIKRELQRLREKHMKEITELEAHHREEVELLYISLGKPPPPGLYIPPTAPPAGRKRKTSRHKLKAGKLLSPLVQQLRNVASKTSDSSKPNDLTKSAEATLSLNGSPARASNLSDGRAYSGTGTLPCSVSEPVQTQQPCSLKGSLSSDNIYSGLQGEGPGARIQPGQGSTLKRLCLGKERGSRSGAASAASNQSPMPPGSTPPPHQPIGLAQAQTNNSNNKTDAFTQQLQRFVDNWAEQEERAPSRSQSLSLRPQQLTRSRIWSSIEAPVSTERLNASQLPLSWPQIDFHASVMATDTSQVLQHSFLVPGNPYGKMLNAQHLDMDHWPAMTANLNQEVYAFPALHSPSWTAPSSPSEITMDKAALRLTFFGLLFTCVNLAAKKKQDIDIYSFHINSTITSRYATTVITSRVANLLTQSQEVHFEVKIPKNAFISRFRMTIDGNTYDGVVKEKEEAQREYSEAVSRGESAGLVSAVGRTFEDFKTSVTVAALSKVTFELTYEELLKRRLGKYELLINAQPMQPVADFKIDVHIHENPGISFLEVKGGLSTKDLANAVTTFRAVKDAWVKFYPTRDQQTKCDDCSKNGLNGNLIIMYDVERLKQSGDLKASEGYFVHYFAPTDIPRIPKNVVFIIDKSGSMLGKKIEQTRLAMLRILSDLAEDDHFGLITFNGYIQTWKSELFKATEGDVEEAKTFVKRITSAGCETDLVKIQKNVKKAIDGKFPLYCLGFGFDVSFEFLEKLSLENNGVARRIYEESDADQQLQGFYEEVATPLLTDVHLNYQGVANLTQTIFSHYYNGSEIVVAGQITDNSLESFTTEVIALSKSNKVVYHNNVPTDELNSDRPENENLIKRLWAFITVKQLLEKEVTLQGLEKDNAKKEALDLSLKYKFVTPLTSMVVTKPQDEEMQVANKPKEGEERQTRRASRRKSRPRYGSSLSYRPFGPSGGPFVKSIRILKSSGNAKPLCYDVHRVAQKFRLLQNDQSEFSMNGQLETVGGNGFSQIAVRYKTHQHLLLSTSEISYFDGQDTVKFSWDQGLTHHETEHVSLILRSNEMDVTMGNIRVVILLHKKDEAFLWPAVWQQPKDAGFTGILVASLQWSVWCSFSISSQITMDKAALRLTLFGLLFTCVNLAAKKKQDIDIYSFHISSTITNRYATTVITSHVKNLLTQSQEIRFECIYFSFYHLSNNPSFISDYCTFYIRTIEGKTYDGVVKEKEEAQKDYRRVACRGQSAGLVSAVGRTFEDFKTSVTVAARSKVTFELTYEELLKRRLGKYELFINAQPMQPVADFKALEGYFVHCFAPTDIQYISNNVVFIIDQSGSMSGKKMEQTHLAMLKILSDLAKDDHFGLITFSDQIQTWKPELLKATEGNVEEAKTFVKGIASGGSETDPVKIQKNVKKAIDGKFPLYCLGFGFDVSFEFLEKLSLENKGVARRIYEESDADQQLQDFYKRVSTPLLTDVQLSYQGVADLTQNTFSQYYSGSEIVVAGRIIDNSLDSFTSEVTALSKRTERVYNIEIPIGKLNSDKPGQKNIIERLWAFLTVKQLLEKEVTLQGLEKYNAKNKALDLSLKYKFVTPLTSIVVTKPQDQQIQVVHKPKEGEKPNISPTSSLKSIRILKSSGNAKPLCYDVHRVAQKFRLLQNDQSEFSMNGQLETVGGNGFSQIAVRYKTHQHLLLSTSEISYFDGQDTVKFSWDQGLTHHETEQ</sequence>
<feature type="compositionally biased region" description="Basic residues" evidence="13">
    <location>
        <begin position="3112"/>
        <end position="3121"/>
    </location>
</feature>
<dbReference type="Gene3D" id="1.10.510.10">
    <property type="entry name" value="Transferase(Phosphotransferase) domain 1"/>
    <property type="match status" value="1"/>
</dbReference>
<dbReference type="InterPro" id="IPR050934">
    <property type="entry name" value="ITIH"/>
</dbReference>
<dbReference type="PANTHER" id="PTHR10338">
    <property type="entry name" value="INTER-ALPHA-TRYPSIN INHIBITOR HEAVY CHAIN FAMILY MEMBER"/>
    <property type="match status" value="1"/>
</dbReference>
<evidence type="ECO:0000256" key="3">
    <source>
        <dbReference type="ARBA" id="ARBA00012513"/>
    </source>
</evidence>
<feature type="region of interest" description="Disordered" evidence="13">
    <location>
        <begin position="3092"/>
        <end position="3130"/>
    </location>
</feature>
<evidence type="ECO:0000256" key="1">
    <source>
        <dbReference type="ARBA" id="ARBA00001946"/>
    </source>
</evidence>
<dbReference type="InterPro" id="IPR024678">
    <property type="entry name" value="Kinase_OSR1/WNK_CCT"/>
</dbReference>
<feature type="compositionally biased region" description="Low complexity" evidence="13">
    <location>
        <begin position="573"/>
        <end position="590"/>
    </location>
</feature>
<feature type="compositionally biased region" description="Low complexity" evidence="13">
    <location>
        <begin position="667"/>
        <end position="687"/>
    </location>
</feature>
<dbReference type="OrthoDB" id="4062651at2759"/>
<feature type="domain" description="VIT" evidence="16">
    <location>
        <begin position="2563"/>
        <end position="2692"/>
    </location>
</feature>
<dbReference type="Pfam" id="PF12202">
    <property type="entry name" value="OSR1_C"/>
    <property type="match status" value="1"/>
</dbReference>
<evidence type="ECO:0000256" key="13">
    <source>
        <dbReference type="SAM" id="MobiDB-lite"/>
    </source>
</evidence>
<organism evidence="17 18">
    <name type="scientific">Anabarilius grahami</name>
    <name type="common">Kanglang fish</name>
    <name type="synonym">Barilius grahami</name>
    <dbReference type="NCBI Taxonomy" id="495550"/>
    <lineage>
        <taxon>Eukaryota</taxon>
        <taxon>Metazoa</taxon>
        <taxon>Chordata</taxon>
        <taxon>Craniata</taxon>
        <taxon>Vertebrata</taxon>
        <taxon>Euteleostomi</taxon>
        <taxon>Actinopterygii</taxon>
        <taxon>Neopterygii</taxon>
        <taxon>Teleostei</taxon>
        <taxon>Ostariophysi</taxon>
        <taxon>Cypriniformes</taxon>
        <taxon>Xenocyprididae</taxon>
        <taxon>Xenocypridinae</taxon>
        <taxon>Xenocypridinae incertae sedis</taxon>
        <taxon>Anabarilius</taxon>
    </lineage>
</organism>
<feature type="compositionally biased region" description="Polar residues" evidence="13">
    <location>
        <begin position="631"/>
        <end position="649"/>
    </location>
</feature>
<dbReference type="Pfam" id="PF00092">
    <property type="entry name" value="VWA"/>
    <property type="match status" value="2"/>
</dbReference>
<feature type="compositionally biased region" description="Polar residues" evidence="13">
    <location>
        <begin position="1851"/>
        <end position="1864"/>
    </location>
</feature>
<feature type="region of interest" description="Disordered" evidence="13">
    <location>
        <begin position="2016"/>
        <end position="2035"/>
    </location>
</feature>
<evidence type="ECO:0000256" key="6">
    <source>
        <dbReference type="ARBA" id="ARBA00022553"/>
    </source>
</evidence>
<keyword evidence="5" id="KW-0723">Serine/threonine-protein kinase</keyword>
<dbReference type="GO" id="GO:0005524">
    <property type="term" value="F:ATP binding"/>
    <property type="evidence" value="ECO:0007669"/>
    <property type="project" value="UniProtKB-KW"/>
</dbReference>
<comment type="cofactor">
    <cofactor evidence="1">
        <name>Mg(2+)</name>
        <dbReference type="ChEBI" id="CHEBI:18420"/>
    </cofactor>
</comment>
<feature type="region of interest" description="Disordered" evidence="13">
    <location>
        <begin position="1297"/>
        <end position="1326"/>
    </location>
</feature>
<evidence type="ECO:0000256" key="11">
    <source>
        <dbReference type="ARBA" id="ARBA00047899"/>
    </source>
</evidence>
<feature type="region of interest" description="Disordered" evidence="13">
    <location>
        <begin position="108"/>
        <end position="161"/>
    </location>
</feature>
<dbReference type="EMBL" id="RJVU01075544">
    <property type="protein sequence ID" value="ROI16302.1"/>
    <property type="molecule type" value="Genomic_DNA"/>
</dbReference>
<dbReference type="InterPro" id="IPR056865">
    <property type="entry name" value="CCTL2_WNK"/>
</dbReference>
<dbReference type="FunFam" id="3.10.20.90:FF:000007">
    <property type="entry name" value="Serine/threonine-protein kinase WNK1 isoform 1"/>
    <property type="match status" value="1"/>
</dbReference>
<dbReference type="FunFam" id="3.10.20.90:FF:000012">
    <property type="entry name" value="Serine/threonine-protein kinase WNK1 isoform 2"/>
    <property type="match status" value="1"/>
</dbReference>
<keyword evidence="10" id="KW-0067">ATP-binding</keyword>
<feature type="region of interest" description="Disordered" evidence="13">
    <location>
        <begin position="1383"/>
        <end position="1405"/>
    </location>
</feature>
<evidence type="ECO:0000256" key="12">
    <source>
        <dbReference type="ARBA" id="ARBA00048679"/>
    </source>
</evidence>
<dbReference type="PROSITE" id="PS51468">
    <property type="entry name" value="VIT"/>
    <property type="match status" value="2"/>
</dbReference>
<dbReference type="InterPro" id="IPR002035">
    <property type="entry name" value="VWF_A"/>
</dbReference>
<reference evidence="17 18" key="1">
    <citation type="submission" date="2018-10" db="EMBL/GenBank/DDBJ databases">
        <title>Genome assembly for a Yunnan-Guizhou Plateau 3E fish, Anabarilius grahami (Regan), and its evolutionary and genetic applications.</title>
        <authorList>
            <person name="Jiang W."/>
        </authorList>
    </citation>
    <scope>NUCLEOTIDE SEQUENCE [LARGE SCALE GENOMIC DNA]</scope>
    <source>
        <strain evidence="17">AG-KIZ</strain>
        <tissue evidence="17">Muscle</tissue>
    </source>
</reference>
<feature type="compositionally biased region" description="Polar residues" evidence="13">
    <location>
        <begin position="1815"/>
        <end position="1842"/>
    </location>
</feature>
<accession>A0A3N0XFY1</accession>
<dbReference type="SUPFAM" id="SSF56112">
    <property type="entry name" value="Protein kinase-like (PK-like)"/>
    <property type="match status" value="1"/>
</dbReference>
<comment type="catalytic activity">
    <reaction evidence="12">
        <text>L-seryl-[protein] + ATP = O-phospho-L-seryl-[protein] + ADP + H(+)</text>
        <dbReference type="Rhea" id="RHEA:17989"/>
        <dbReference type="Rhea" id="RHEA-COMP:9863"/>
        <dbReference type="Rhea" id="RHEA-COMP:11604"/>
        <dbReference type="ChEBI" id="CHEBI:15378"/>
        <dbReference type="ChEBI" id="CHEBI:29999"/>
        <dbReference type="ChEBI" id="CHEBI:30616"/>
        <dbReference type="ChEBI" id="CHEBI:83421"/>
        <dbReference type="ChEBI" id="CHEBI:456216"/>
        <dbReference type="EC" id="2.7.11.1"/>
    </reaction>
</comment>
<feature type="domain" description="VWFA" evidence="15">
    <location>
        <begin position="3501"/>
        <end position="3548"/>
    </location>
</feature>
<feature type="region of interest" description="Disordered" evidence="13">
    <location>
        <begin position="1631"/>
        <end position="1704"/>
    </location>
</feature>
<feature type="compositionally biased region" description="Pro residues" evidence="13">
    <location>
        <begin position="1309"/>
        <end position="1323"/>
    </location>
</feature>
<evidence type="ECO:0000256" key="4">
    <source>
        <dbReference type="ARBA" id="ARBA00022490"/>
    </source>
</evidence>
<feature type="compositionally biased region" description="Basic and acidic residues" evidence="13">
    <location>
        <begin position="119"/>
        <end position="135"/>
    </location>
</feature>
<dbReference type="InterPro" id="IPR011009">
    <property type="entry name" value="Kinase-like_dom_sf"/>
</dbReference>
<dbReference type="FunFam" id="3.30.200.20:FF:000494">
    <property type="entry name" value="serine/threonine-protein kinase WNK2 isoform X2"/>
    <property type="match status" value="1"/>
</dbReference>
<evidence type="ECO:0000313" key="17">
    <source>
        <dbReference type="EMBL" id="ROI16302.1"/>
    </source>
</evidence>
<feature type="compositionally biased region" description="Polar residues" evidence="13">
    <location>
        <begin position="2289"/>
        <end position="2304"/>
    </location>
</feature>
<evidence type="ECO:0000256" key="2">
    <source>
        <dbReference type="ARBA" id="ARBA00004496"/>
    </source>
</evidence>
<keyword evidence="9 17" id="KW-0418">Kinase</keyword>
<feature type="domain" description="VWFA" evidence="15">
    <location>
        <begin position="2863"/>
        <end position="2959"/>
    </location>
</feature>
<feature type="region of interest" description="Disordered" evidence="13">
    <location>
        <begin position="762"/>
        <end position="800"/>
    </location>
</feature>
<dbReference type="Pfam" id="PF08487">
    <property type="entry name" value="VIT"/>
    <property type="match status" value="2"/>
</dbReference>
<dbReference type="GO" id="GO:0005737">
    <property type="term" value="C:cytoplasm"/>
    <property type="evidence" value="ECO:0007669"/>
    <property type="project" value="UniProtKB-SubCell"/>
</dbReference>
<feature type="compositionally biased region" description="Low complexity" evidence="13">
    <location>
        <begin position="1719"/>
        <end position="1735"/>
    </location>
</feature>
<feature type="region of interest" description="Disordered" evidence="13">
    <location>
        <begin position="702"/>
        <end position="745"/>
    </location>
</feature>
<dbReference type="Proteomes" id="UP000281406">
    <property type="component" value="Unassembled WGS sequence"/>
</dbReference>
<keyword evidence="18" id="KW-1185">Reference proteome</keyword>
<feature type="compositionally biased region" description="Pro residues" evidence="13">
    <location>
        <begin position="2385"/>
        <end position="2396"/>
    </location>
</feature>
<dbReference type="InterPro" id="IPR008271">
    <property type="entry name" value="Ser/Thr_kinase_AS"/>
</dbReference>
<feature type="compositionally biased region" description="Pro residues" evidence="13">
    <location>
        <begin position="546"/>
        <end position="556"/>
    </location>
</feature>
<evidence type="ECO:0000256" key="5">
    <source>
        <dbReference type="ARBA" id="ARBA00022527"/>
    </source>
</evidence>
<dbReference type="PROSITE" id="PS50011">
    <property type="entry name" value="PROTEIN_KINASE_DOM"/>
    <property type="match status" value="1"/>
</dbReference>
<keyword evidence="7" id="KW-0808">Transferase</keyword>
<feature type="compositionally biased region" description="Polar residues" evidence="13">
    <location>
        <begin position="727"/>
        <end position="744"/>
    </location>
</feature>
<keyword evidence="8" id="KW-0547">Nucleotide-binding</keyword>
<feature type="compositionally biased region" description="Low complexity" evidence="13">
    <location>
        <begin position="2159"/>
        <end position="2168"/>
    </location>
</feature>
<feature type="compositionally biased region" description="Polar residues" evidence="13">
    <location>
        <begin position="1"/>
        <end position="20"/>
    </location>
</feature>
<feature type="compositionally biased region" description="Low complexity" evidence="13">
    <location>
        <begin position="1637"/>
        <end position="1658"/>
    </location>
</feature>
<dbReference type="SMART" id="SM00220">
    <property type="entry name" value="S_TKc"/>
    <property type="match status" value="1"/>
</dbReference>
<dbReference type="Gene3D" id="3.30.200.20">
    <property type="entry name" value="Phosphorylase Kinase, domain 1"/>
    <property type="match status" value="1"/>
</dbReference>
<dbReference type="InterPro" id="IPR000719">
    <property type="entry name" value="Prot_kinase_dom"/>
</dbReference>
<comment type="catalytic activity">
    <reaction evidence="11">
        <text>L-threonyl-[protein] + ATP = O-phospho-L-threonyl-[protein] + ADP + H(+)</text>
        <dbReference type="Rhea" id="RHEA:46608"/>
        <dbReference type="Rhea" id="RHEA-COMP:11060"/>
        <dbReference type="Rhea" id="RHEA-COMP:11605"/>
        <dbReference type="ChEBI" id="CHEBI:15378"/>
        <dbReference type="ChEBI" id="CHEBI:30013"/>
        <dbReference type="ChEBI" id="CHEBI:30616"/>
        <dbReference type="ChEBI" id="CHEBI:61977"/>
        <dbReference type="ChEBI" id="CHEBI:456216"/>
        <dbReference type="EC" id="2.7.11.1"/>
    </reaction>
</comment>
<dbReference type="SMART" id="SM00609">
    <property type="entry name" value="VIT"/>
    <property type="match status" value="2"/>
</dbReference>
<dbReference type="Gene3D" id="3.10.20.90">
    <property type="entry name" value="Phosphatidylinositol 3-kinase Catalytic Subunit, Chain A, domain 1"/>
    <property type="match status" value="2"/>
</dbReference>
<feature type="compositionally biased region" description="Low complexity" evidence="13">
    <location>
        <begin position="868"/>
        <end position="881"/>
    </location>
</feature>
<name>A0A3N0XFY1_ANAGA</name>
<proteinExistence type="predicted"/>
<evidence type="ECO:0000256" key="8">
    <source>
        <dbReference type="ARBA" id="ARBA00022741"/>
    </source>
</evidence>
<feature type="region of interest" description="Disordered" evidence="13">
    <location>
        <begin position="1"/>
        <end position="53"/>
    </location>
</feature>
<dbReference type="SUPFAM" id="SSF53300">
    <property type="entry name" value="vWA-like"/>
    <property type="match status" value="2"/>
</dbReference>
<dbReference type="PROSITE" id="PS00108">
    <property type="entry name" value="PROTEIN_KINASE_ST"/>
    <property type="match status" value="1"/>
</dbReference>
<evidence type="ECO:0000259" key="14">
    <source>
        <dbReference type="PROSITE" id="PS50011"/>
    </source>
</evidence>
<feature type="region of interest" description="Disordered" evidence="13">
    <location>
        <begin position="2289"/>
        <end position="2308"/>
    </location>
</feature>
<feature type="region of interest" description="Disordered" evidence="13">
    <location>
        <begin position="2370"/>
        <end position="2409"/>
    </location>
</feature>
<dbReference type="SMART" id="SM00327">
    <property type="entry name" value="VWA"/>
    <property type="match status" value="2"/>
</dbReference>
<dbReference type="PANTHER" id="PTHR10338:SF119">
    <property type="entry name" value="INTER-ALPHA-TRYPSIN INHIBITOR HEAVY CHAIN H4"/>
    <property type="match status" value="1"/>
</dbReference>
<comment type="caution">
    <text evidence="17">The sequence shown here is derived from an EMBL/GenBank/DDBJ whole genome shotgun (WGS) entry which is preliminary data.</text>
</comment>
<evidence type="ECO:0000256" key="10">
    <source>
        <dbReference type="ARBA" id="ARBA00022840"/>
    </source>
</evidence>
<feature type="region of interest" description="Disordered" evidence="13">
    <location>
        <begin position="524"/>
        <end position="612"/>
    </location>
</feature>
<feature type="domain" description="VIT" evidence="16">
    <location>
        <begin position="3315"/>
        <end position="3455"/>
    </location>
</feature>
<feature type="domain" description="VWFA" evidence="15">
    <location>
        <begin position="2818"/>
        <end position="2861"/>
    </location>
</feature>
<keyword evidence="4" id="KW-0963">Cytoplasm</keyword>
<feature type="region of interest" description="Disordered" evidence="13">
    <location>
        <begin position="2065"/>
        <end position="2192"/>
    </location>
</feature>
<dbReference type="GO" id="GO:0004674">
    <property type="term" value="F:protein serine/threonine kinase activity"/>
    <property type="evidence" value="ECO:0007669"/>
    <property type="project" value="UniProtKB-KW"/>
</dbReference>
<gene>
    <name evidence="17" type="ORF">DPX16_12420</name>
</gene>
<evidence type="ECO:0000259" key="15">
    <source>
        <dbReference type="PROSITE" id="PS50234"/>
    </source>
</evidence>
<dbReference type="Gene3D" id="3.40.50.410">
    <property type="entry name" value="von Willebrand factor, type A domain"/>
    <property type="match status" value="2"/>
</dbReference>
<dbReference type="InterPro" id="IPR036465">
    <property type="entry name" value="vWFA_dom_sf"/>
</dbReference>
<dbReference type="FunFam" id="1.10.510.10:FF:000006">
    <property type="entry name" value="Serine/threonine-protein kinase WNK1 isoform 2"/>
    <property type="match status" value="1"/>
</dbReference>
<feature type="domain" description="VWFA" evidence="15">
    <location>
        <begin position="3553"/>
        <end position="3642"/>
    </location>
</feature>
<feature type="compositionally biased region" description="Polar residues" evidence="13">
    <location>
        <begin position="769"/>
        <end position="798"/>
    </location>
</feature>
<keyword evidence="6" id="KW-0597">Phosphoprotein</keyword>
<evidence type="ECO:0000256" key="9">
    <source>
        <dbReference type="ARBA" id="ARBA00022777"/>
    </source>
</evidence>
<feature type="compositionally biased region" description="Basic residues" evidence="13">
    <location>
        <begin position="1473"/>
        <end position="1484"/>
    </location>
</feature>
<evidence type="ECO:0000313" key="18">
    <source>
        <dbReference type="Proteomes" id="UP000281406"/>
    </source>
</evidence>
<feature type="compositionally biased region" description="Low complexity" evidence="13">
    <location>
        <begin position="702"/>
        <end position="725"/>
    </location>
</feature>
<feature type="compositionally biased region" description="Low complexity" evidence="13">
    <location>
        <begin position="599"/>
        <end position="612"/>
    </location>
</feature>
<feature type="compositionally biased region" description="Basic and acidic residues" evidence="13">
    <location>
        <begin position="3102"/>
        <end position="3111"/>
    </location>
</feature>
<feature type="region of interest" description="Disordered" evidence="13">
    <location>
        <begin position="1815"/>
        <end position="1894"/>
    </location>
</feature>
<dbReference type="PROSITE" id="PS50234">
    <property type="entry name" value="VWFA"/>
    <property type="match status" value="4"/>
</dbReference>
<feature type="domain" description="Protein kinase" evidence="14">
    <location>
        <begin position="169"/>
        <end position="427"/>
    </location>
</feature>
<evidence type="ECO:0000256" key="7">
    <source>
        <dbReference type="ARBA" id="ARBA00022679"/>
    </source>
</evidence>
<feature type="region of interest" description="Disordered" evidence="13">
    <location>
        <begin position="1449"/>
        <end position="1492"/>
    </location>
</feature>
<dbReference type="CDD" id="cd13983">
    <property type="entry name" value="STKc_WNK"/>
    <property type="match status" value="1"/>
</dbReference>
<dbReference type="Pfam" id="PF24889">
    <property type="entry name" value="CCTL2_WNK"/>
    <property type="match status" value="1"/>
</dbReference>
<protein>
    <recommendedName>
        <fullName evidence="3">non-specific serine/threonine protein kinase</fullName>
        <ecNumber evidence="3">2.7.11.1</ecNumber>
    </recommendedName>
</protein>
<comment type="subcellular location">
    <subcellularLocation>
        <location evidence="2">Cytoplasm</location>
    </subcellularLocation>
</comment>